<protein>
    <recommendedName>
        <fullName evidence="3">ATP-binding protein</fullName>
    </recommendedName>
</protein>
<dbReference type="Proteomes" id="UP000278085">
    <property type="component" value="Unassembled WGS sequence"/>
</dbReference>
<dbReference type="Gene3D" id="3.40.50.300">
    <property type="entry name" value="P-loop containing nucleotide triphosphate hydrolases"/>
    <property type="match status" value="1"/>
</dbReference>
<evidence type="ECO:0008006" key="3">
    <source>
        <dbReference type="Google" id="ProtNLM"/>
    </source>
</evidence>
<sequence length="495" mass="55749">MINAINTEYGAIKLVPDEIAQQPDLKLFASDSMSLIIGPNGSGKSRTLSSIVSNILNINKDVVGADNPYSKTLIIYYTPVPYTVDMPEENQQFINLQSMRRMRENKNSDYPMLRSLVKNFNISPEISINFHFSESIIFEISMLFILGNVIDKDALPDPLRSAIAQQDVVKKAAEKFRRDSGLDYLDYVKTKEYDAISLAQELLNEKIKAYIYEKLEATPSLKLLALQRTIRAHKKQTDIIQSVLQAEGVPFRRKMGTAPRTAMKTYRRMVAELEGVRKILGLGDLPEKPYIMEESSTEALNELKQHATIGIAKLSAGGNALINQFSKIEAALRQRKSKTGEFDNLLLLIDEGDIFLHLSWQQKYVDYLNNYIKTVREKKIFRTIQVILTTHSPVLMSDFPRDSIIKLKTDAIGIDRVQQNVDESGVAKGETIVSFGAPLQDIINRSGGAGTMGEFAAKFIGGLVQKIKKGERPARYHIDLIDDPVIRSYIRNRSN</sequence>
<dbReference type="AlphaFoldDB" id="A0A430HSW3"/>
<dbReference type="InterPro" id="IPR027417">
    <property type="entry name" value="P-loop_NTPase"/>
</dbReference>
<dbReference type="EMBL" id="RXLQ01000001">
    <property type="protein sequence ID" value="RSZ60592.1"/>
    <property type="molecule type" value="Genomic_DNA"/>
</dbReference>
<comment type="caution">
    <text evidence="1">The sequence shown here is derived from an EMBL/GenBank/DDBJ whole genome shotgun (WGS) entry which is preliminary data.</text>
</comment>
<reference evidence="1 2" key="1">
    <citation type="submission" date="2018-12" db="EMBL/GenBank/DDBJ databases">
        <authorList>
            <person name="Yang E."/>
        </authorList>
    </citation>
    <scope>NUCLEOTIDE SEQUENCE [LARGE SCALE GENOMIC DNA]</scope>
    <source>
        <strain evidence="1 2">SOD</strain>
    </source>
</reference>
<proteinExistence type="predicted"/>
<dbReference type="GO" id="GO:0006302">
    <property type="term" value="P:double-strand break repair"/>
    <property type="evidence" value="ECO:0007669"/>
    <property type="project" value="TreeGrafter"/>
</dbReference>
<name>A0A430HSW3_9BURK</name>
<dbReference type="PANTHER" id="PTHR32182">
    <property type="entry name" value="DNA REPLICATION AND REPAIR PROTEIN RECF"/>
    <property type="match status" value="1"/>
</dbReference>
<evidence type="ECO:0000313" key="2">
    <source>
        <dbReference type="Proteomes" id="UP000278085"/>
    </source>
</evidence>
<accession>A0A430HSW3</accession>
<gene>
    <name evidence="1" type="ORF">EJB06_00110</name>
</gene>
<dbReference type="OrthoDB" id="5468457at2"/>
<dbReference type="PANTHER" id="PTHR32182:SF23">
    <property type="entry name" value="ATP BINDING PROTEIN"/>
    <property type="match status" value="1"/>
</dbReference>
<dbReference type="RefSeq" id="WP_126071976.1">
    <property type="nucleotide sequence ID" value="NZ_CP051166.1"/>
</dbReference>
<dbReference type="GO" id="GO:0000731">
    <property type="term" value="P:DNA synthesis involved in DNA repair"/>
    <property type="evidence" value="ECO:0007669"/>
    <property type="project" value="TreeGrafter"/>
</dbReference>
<organism evidence="1 2">
    <name type="scientific">Massilia atriviolacea</name>
    <dbReference type="NCBI Taxonomy" id="2495579"/>
    <lineage>
        <taxon>Bacteria</taxon>
        <taxon>Pseudomonadati</taxon>
        <taxon>Pseudomonadota</taxon>
        <taxon>Betaproteobacteria</taxon>
        <taxon>Burkholderiales</taxon>
        <taxon>Oxalobacteraceae</taxon>
        <taxon>Telluria group</taxon>
        <taxon>Massilia</taxon>
    </lineage>
</organism>
<dbReference type="SUPFAM" id="SSF52540">
    <property type="entry name" value="P-loop containing nucleoside triphosphate hydrolases"/>
    <property type="match status" value="1"/>
</dbReference>
<keyword evidence="2" id="KW-1185">Reference proteome</keyword>
<evidence type="ECO:0000313" key="1">
    <source>
        <dbReference type="EMBL" id="RSZ60592.1"/>
    </source>
</evidence>